<reference evidence="2 3" key="1">
    <citation type="submission" date="2019-06" db="EMBL/GenBank/DDBJ databases">
        <title>Metagenome assembled Genome of Spiribacter salinus SL48-SHIP from the microbial mat of Salt Lake 48 (Novosibirsk region, Russia).</title>
        <authorList>
            <person name="Shipova A."/>
            <person name="Rozanov A.S."/>
            <person name="Bryanskaya A.V."/>
            <person name="Peltek S.E."/>
        </authorList>
    </citation>
    <scope>NUCLEOTIDE SEQUENCE [LARGE SCALE GENOMIC DNA]</scope>
    <source>
        <strain evidence="2">SL48-SHIP-2</strain>
    </source>
</reference>
<evidence type="ECO:0000256" key="1">
    <source>
        <dbReference type="SAM" id="MobiDB-lite"/>
    </source>
</evidence>
<gene>
    <name evidence="2" type="ORF">FKY71_17255</name>
</gene>
<protein>
    <submittedName>
        <fullName evidence="2">Uncharacterized protein</fullName>
    </submittedName>
</protein>
<accession>A0A540VEN3</accession>
<dbReference type="EMBL" id="VIFK01000388">
    <property type="protein sequence ID" value="TQE95224.1"/>
    <property type="molecule type" value="Genomic_DNA"/>
</dbReference>
<evidence type="ECO:0000313" key="2">
    <source>
        <dbReference type="EMBL" id="TQE95224.1"/>
    </source>
</evidence>
<sequence length="82" mass="8529">MPRMTQDDWNLTSALVDAGEALQALNRLSPEHPAASLADDARDLVRNLVAIPLGQTNDGAEAPAEDAKGDDTDAGESNDATA</sequence>
<proteinExistence type="predicted"/>
<name>A0A540VEN3_9GAMM</name>
<feature type="region of interest" description="Disordered" evidence="1">
    <location>
        <begin position="52"/>
        <end position="82"/>
    </location>
</feature>
<evidence type="ECO:0000313" key="3">
    <source>
        <dbReference type="Proteomes" id="UP000315400"/>
    </source>
</evidence>
<dbReference type="AlphaFoldDB" id="A0A540VEN3"/>
<comment type="caution">
    <text evidence="2">The sequence shown here is derived from an EMBL/GenBank/DDBJ whole genome shotgun (WGS) entry which is preliminary data.</text>
</comment>
<dbReference type="Proteomes" id="UP000315400">
    <property type="component" value="Unassembled WGS sequence"/>
</dbReference>
<organism evidence="2 3">
    <name type="scientific">Spiribacter salinus</name>
    <dbReference type="NCBI Taxonomy" id="1335746"/>
    <lineage>
        <taxon>Bacteria</taxon>
        <taxon>Pseudomonadati</taxon>
        <taxon>Pseudomonadota</taxon>
        <taxon>Gammaproteobacteria</taxon>
        <taxon>Chromatiales</taxon>
        <taxon>Ectothiorhodospiraceae</taxon>
        <taxon>Spiribacter</taxon>
    </lineage>
</organism>